<dbReference type="PROSITE" id="PS50096">
    <property type="entry name" value="IQ"/>
    <property type="match status" value="1"/>
</dbReference>
<dbReference type="CDD" id="cd00124">
    <property type="entry name" value="MYSc"/>
    <property type="match status" value="1"/>
</dbReference>
<dbReference type="PROSITE" id="PS51456">
    <property type="entry name" value="MYOSIN_MOTOR"/>
    <property type="match status" value="1"/>
</dbReference>
<dbReference type="Pfam" id="PF00063">
    <property type="entry name" value="Myosin_head"/>
    <property type="match status" value="1"/>
</dbReference>
<evidence type="ECO:0000313" key="9">
    <source>
        <dbReference type="Proteomes" id="UP000694865"/>
    </source>
</evidence>
<evidence type="ECO:0000256" key="3">
    <source>
        <dbReference type="ARBA" id="ARBA00023123"/>
    </source>
</evidence>
<evidence type="ECO:0000256" key="1">
    <source>
        <dbReference type="ARBA" id="ARBA00022741"/>
    </source>
</evidence>
<feature type="transmembrane region" description="Helical" evidence="7">
    <location>
        <begin position="961"/>
        <end position="984"/>
    </location>
</feature>
<keyword evidence="7" id="KW-0472">Membrane</keyword>
<name>A0ABM0GXD1_SACKO</name>
<dbReference type="InterPro" id="IPR001609">
    <property type="entry name" value="Myosin_head_motor_dom-like"/>
</dbReference>
<evidence type="ECO:0000256" key="4">
    <source>
        <dbReference type="ARBA" id="ARBA00023175"/>
    </source>
</evidence>
<keyword evidence="3 6" id="KW-0518">Myosin</keyword>
<protein>
    <submittedName>
        <fullName evidence="10">Unconventional myosin-XIX-like</fullName>
    </submittedName>
</protein>
<comment type="similarity">
    <text evidence="6">Belongs to the TRAFAC class myosin-kinesin ATPase superfamily. Myosin family.</text>
</comment>
<reference evidence="10" key="1">
    <citation type="submission" date="2025-08" db="UniProtKB">
        <authorList>
            <consortium name="RefSeq"/>
        </authorList>
    </citation>
    <scope>IDENTIFICATION</scope>
    <source>
        <tissue evidence="10">Testes</tissue>
    </source>
</reference>
<gene>
    <name evidence="10" type="primary">LOC100372092</name>
</gene>
<keyword evidence="7" id="KW-1133">Transmembrane helix</keyword>
<evidence type="ECO:0000256" key="6">
    <source>
        <dbReference type="PROSITE-ProRule" id="PRU00782"/>
    </source>
</evidence>
<feature type="binding site" evidence="6">
    <location>
        <begin position="150"/>
        <end position="157"/>
    </location>
    <ligand>
        <name>ATP</name>
        <dbReference type="ChEBI" id="CHEBI:30616"/>
    </ligand>
</feature>
<dbReference type="Proteomes" id="UP000694865">
    <property type="component" value="Unplaced"/>
</dbReference>
<keyword evidence="2 6" id="KW-0067">ATP-binding</keyword>
<dbReference type="InterPro" id="IPR000048">
    <property type="entry name" value="IQ_motif_EF-hand-BS"/>
</dbReference>
<dbReference type="InterPro" id="IPR027417">
    <property type="entry name" value="P-loop_NTPase"/>
</dbReference>
<feature type="region of interest" description="Actin-binding" evidence="6">
    <location>
        <begin position="632"/>
        <end position="654"/>
    </location>
</feature>
<dbReference type="SUPFAM" id="SSF52540">
    <property type="entry name" value="P-loop containing nucleoside triphosphate hydrolases"/>
    <property type="match status" value="1"/>
</dbReference>
<evidence type="ECO:0000256" key="2">
    <source>
        <dbReference type="ARBA" id="ARBA00022840"/>
    </source>
</evidence>
<dbReference type="SMART" id="SM00015">
    <property type="entry name" value="IQ"/>
    <property type="match status" value="2"/>
</dbReference>
<dbReference type="PANTHER" id="PTHR13140">
    <property type="entry name" value="MYOSIN"/>
    <property type="match status" value="1"/>
</dbReference>
<keyword evidence="1 6" id="KW-0547">Nucleotide-binding</keyword>
<dbReference type="Gene3D" id="1.20.120.720">
    <property type="entry name" value="Myosin VI head, motor domain, U50 subdomain"/>
    <property type="match status" value="1"/>
</dbReference>
<evidence type="ECO:0000259" key="8">
    <source>
        <dbReference type="PROSITE" id="PS51456"/>
    </source>
</evidence>
<dbReference type="Gene3D" id="1.20.58.530">
    <property type="match status" value="1"/>
</dbReference>
<feature type="domain" description="Myosin motor" evidence="8">
    <location>
        <begin position="54"/>
        <end position="759"/>
    </location>
</feature>
<evidence type="ECO:0000256" key="7">
    <source>
        <dbReference type="SAM" id="Phobius"/>
    </source>
</evidence>
<dbReference type="PRINTS" id="PR00193">
    <property type="entry name" value="MYOSINHEAVY"/>
</dbReference>
<evidence type="ECO:0000313" key="10">
    <source>
        <dbReference type="RefSeq" id="XP_002739436.2"/>
    </source>
</evidence>
<keyword evidence="9" id="KW-1185">Reference proteome</keyword>
<keyword evidence="5 6" id="KW-0009">Actin-binding</keyword>
<dbReference type="SMART" id="SM00242">
    <property type="entry name" value="MYSc"/>
    <property type="match status" value="1"/>
</dbReference>
<dbReference type="Pfam" id="PF00612">
    <property type="entry name" value="IQ"/>
    <property type="match status" value="1"/>
</dbReference>
<dbReference type="Gene3D" id="3.40.850.10">
    <property type="entry name" value="Kinesin motor domain"/>
    <property type="match status" value="1"/>
</dbReference>
<proteinExistence type="inferred from homology"/>
<keyword evidence="4 6" id="KW-0505">Motor protein</keyword>
<dbReference type="GeneID" id="100372092"/>
<organism evidence="9 10">
    <name type="scientific">Saccoglossus kowalevskii</name>
    <name type="common">Acorn worm</name>
    <dbReference type="NCBI Taxonomy" id="10224"/>
    <lineage>
        <taxon>Eukaryota</taxon>
        <taxon>Metazoa</taxon>
        <taxon>Hemichordata</taxon>
        <taxon>Enteropneusta</taxon>
        <taxon>Harrimaniidae</taxon>
        <taxon>Saccoglossus</taxon>
    </lineage>
</organism>
<dbReference type="RefSeq" id="XP_002739436.2">
    <property type="nucleotide sequence ID" value="XM_002739390.2"/>
</dbReference>
<dbReference type="Gene3D" id="1.20.5.190">
    <property type="match status" value="1"/>
</dbReference>
<dbReference type="PANTHER" id="PTHR13140:SF289">
    <property type="entry name" value="UNCONVENTIONAL MYOSIN-XIX"/>
    <property type="match status" value="1"/>
</dbReference>
<keyword evidence="7" id="KW-0812">Transmembrane</keyword>
<dbReference type="CDD" id="cd23767">
    <property type="entry name" value="IQCD"/>
    <property type="match status" value="1"/>
</dbReference>
<evidence type="ECO:0000256" key="5">
    <source>
        <dbReference type="ARBA" id="ARBA00023203"/>
    </source>
</evidence>
<dbReference type="InterPro" id="IPR036961">
    <property type="entry name" value="Kinesin_motor_dom_sf"/>
</dbReference>
<dbReference type="Gene3D" id="1.20.5.4820">
    <property type="match status" value="1"/>
</dbReference>
<accession>A0ABM0GXD1</accession>
<dbReference type="Gene3D" id="1.10.10.820">
    <property type="match status" value="1"/>
</dbReference>
<sequence>MKIWVSDRQDVWNVATIIDTMKDTRIIIKYQDGVESVITSKPDYPLLYGENDYENICDLCELNPLHEATVLESLRIRYKAGLCYTKAGITLLAINPFTELPHLYSAKKVKLYNNNCIKNKPPHVFAVAEQAHCNLKRQLGHVNQSVIVSGESGAGKTWTARCVMRYLATTAVSAEGFSPCSKICRIEKRILNSNPILEAFGNAGTTKNSNSSRFGKYIQLQLNRSNYIIGASIKTYLLEKTRVVRQGIGERNFHIFYQMLQGCSDEDRDQWGITETTEYHYLSRCEDYQHTNELDSDTLDTTKSAMHSVGLSQRQQNCIFQLLCGILYIGNIVFITDEELSSVPCDVDEYDLDCQLTIEKSSSLLGIDHNELLQCLTIRRITASHSRRKSVFMKPCSQVECVTRRDCLAKLLYSRLFNWLVEFINKNTSAHANSCHSFIGILDVYGFESFTNNSLEQLCINYANEKLQQHFVSHFLKAEQEEYKKESISWTYFNFTDNRPCLELLEGKISVFSLMTEECRLNRASDVRGFTDRVHNTLRGSAISKPHISVTTPAFVIAHFAGQVTYQTDSLIEKNKDSIPDELVELVKNSNNRFISEIFSSYSVDIQDDMSGSCKKGKQSDVTVVSKFKTSLDQLMAILNCTTPHYIRCIKPNNNCQPDLFNNQQVVDQLQACGVLETVNISKMGFPTRLTYADFIARYKVIVNTSESEQLNGMGLVTAIMESVFDEEDKENDSMTAQYGKMKIFLREGQLDQLESVRAKLLSRYVFTLQCAWRRYMKRKHQCILASSATVIQALWRGYQTRREIQQMNRAARIIQYAMLKYVIKKRRSTRKMLELDVSTSDESDASDASEESEISISFVSCDEDSTFTSIDSSLLSNTDVSQSLDEDLDLSLSSDITMDSTADFEPSFAPNHIYAGRFVHRASPMSLMNRFRTCTDAADEVSEDLEKSKQIKKQKTKSEMAINILTMPAVDVVLAATMVGLVFHGPLRF</sequence>